<dbReference type="SMART" id="SM00686">
    <property type="entry name" value="DM13"/>
    <property type="match status" value="2"/>
</dbReference>
<evidence type="ECO:0000259" key="2">
    <source>
        <dbReference type="PROSITE" id="PS51549"/>
    </source>
</evidence>
<dbReference type="InterPro" id="IPR019545">
    <property type="entry name" value="DM13_domain"/>
</dbReference>
<keyword evidence="1" id="KW-0677">Repeat</keyword>
<dbReference type="Pfam" id="PF13860">
    <property type="entry name" value="FlgD_ig"/>
    <property type="match status" value="1"/>
</dbReference>
<dbReference type="PROSITE" id="PS51549">
    <property type="entry name" value="DM13"/>
    <property type="match status" value="2"/>
</dbReference>
<dbReference type="InterPro" id="IPR052126">
    <property type="entry name" value="Spindle_Org/Thrombomodulin"/>
</dbReference>
<dbReference type="Gene3D" id="2.60.40.4070">
    <property type="match status" value="1"/>
</dbReference>
<dbReference type="Pfam" id="PF10517">
    <property type="entry name" value="DM13"/>
    <property type="match status" value="2"/>
</dbReference>
<comment type="caution">
    <text evidence="3">The sequence shown here is derived from an EMBL/GenBank/DDBJ whole genome shotgun (WGS) entry which is preliminary data.</text>
</comment>
<evidence type="ECO:0000313" key="4">
    <source>
        <dbReference type="Proteomes" id="UP001593833"/>
    </source>
</evidence>
<keyword evidence="4" id="KW-1185">Reference proteome</keyword>
<accession>A0ABV6YKT7</accession>
<reference evidence="3 4" key="1">
    <citation type="submission" date="2024-09" db="EMBL/GenBank/DDBJ databases">
        <authorList>
            <person name="D'Angelo T."/>
        </authorList>
    </citation>
    <scope>NUCLEOTIDE SEQUENCE [LARGE SCALE GENOMIC DNA]</scope>
    <source>
        <strain evidence="3">SAG AM-320-E07</strain>
    </source>
</reference>
<feature type="domain" description="DM13" evidence="2">
    <location>
        <begin position="152"/>
        <end position="256"/>
    </location>
</feature>
<proteinExistence type="predicted"/>
<gene>
    <name evidence="3" type="ORF">ACFL6M_04915</name>
</gene>
<dbReference type="InterPro" id="IPR025965">
    <property type="entry name" value="FlgD/Vpr_Ig-like"/>
</dbReference>
<dbReference type="PANTHER" id="PTHR24036:SF5">
    <property type="entry name" value="THROMBOMODULIN"/>
    <property type="match status" value="1"/>
</dbReference>
<organism evidence="3 4">
    <name type="scientific">Eiseniibacteriota bacterium</name>
    <dbReference type="NCBI Taxonomy" id="2212470"/>
    <lineage>
        <taxon>Bacteria</taxon>
        <taxon>Candidatus Eiseniibacteriota</taxon>
    </lineage>
</organism>
<evidence type="ECO:0000313" key="3">
    <source>
        <dbReference type="EMBL" id="MFC1572923.1"/>
    </source>
</evidence>
<protein>
    <submittedName>
        <fullName evidence="3">DM13 domain-containing protein</fullName>
    </submittedName>
</protein>
<dbReference type="Proteomes" id="UP001593833">
    <property type="component" value="Unassembled WGS sequence"/>
</dbReference>
<dbReference type="PANTHER" id="PTHR24036">
    <property type="entry name" value="SKELETOR-RELATED"/>
    <property type="match status" value="1"/>
</dbReference>
<feature type="domain" description="DM13" evidence="2">
    <location>
        <begin position="39"/>
        <end position="143"/>
    </location>
</feature>
<name>A0ABV6YKT7_UNCEI</name>
<sequence>MSRSQGAGQQRRRMRILLAVFIAMVFGQASWAQELYQRAAWTADIPPGPHSVEALVTVVDERTLQVEHFTYDGTAPLVYFYLGESNENEAFENGLQLEPLLDRAYDDESMTLNLPEGETLDGYNAISVWCAEFSVNFGSASFTAPAAMYQRAGWVADIPFGQHFVQGQATIITDRIIHVEHFYYDGSAPLVYFYLGVVDNDTAFENGLQVPPELDRLYQDESLVLLLPEGATLDGYGAISVWCVEFSVNFSSASFIAPDPTAVADAGWDANAVVLEPPVPNPLLTNSSIRFHLRRDGPVVLSVHDLSGRRVASLAEGTLTAGDHQVVWNGRDGNSRRVSPGVYFIRSAVAGDVVMRRVAVLR</sequence>
<evidence type="ECO:0000256" key="1">
    <source>
        <dbReference type="ARBA" id="ARBA00022737"/>
    </source>
</evidence>
<dbReference type="EMBL" id="JBHPKH010000051">
    <property type="protein sequence ID" value="MFC1572923.1"/>
    <property type="molecule type" value="Genomic_DNA"/>
</dbReference>